<evidence type="ECO:0000313" key="3">
    <source>
        <dbReference type="Proteomes" id="UP000817854"/>
    </source>
</evidence>
<proteinExistence type="predicted"/>
<comment type="caution">
    <text evidence="2">The sequence shown here is derived from an EMBL/GenBank/DDBJ whole genome shotgun (WGS) entry which is preliminary data.</text>
</comment>
<feature type="domain" description="N-acetyltransferase" evidence="1">
    <location>
        <begin position="31"/>
        <end position="167"/>
    </location>
</feature>
<reference evidence="3" key="1">
    <citation type="submission" date="2019-05" db="EMBL/GenBank/DDBJ databases">
        <title>Flavobacterium profundi sp. nov., isolated from a deep-sea seamount.</title>
        <authorList>
            <person name="Zhang D.-C."/>
        </authorList>
    </citation>
    <scope>NUCLEOTIDE SEQUENCE [LARGE SCALE GENOMIC DNA]</scope>
    <source>
        <strain evidence="3">EC11</strain>
    </source>
</reference>
<dbReference type="PROSITE" id="PS51186">
    <property type="entry name" value="GNAT"/>
    <property type="match status" value="1"/>
</dbReference>
<gene>
    <name evidence="2" type="ORF">FIA58_004920</name>
</gene>
<dbReference type="InterPro" id="IPR051531">
    <property type="entry name" value="N-acetyltransferase"/>
</dbReference>
<dbReference type="PANTHER" id="PTHR43792:SF13">
    <property type="entry name" value="ACETYLTRANSFERASE"/>
    <property type="match status" value="1"/>
</dbReference>
<dbReference type="Gene3D" id="3.40.630.30">
    <property type="match status" value="1"/>
</dbReference>
<dbReference type="PANTHER" id="PTHR43792">
    <property type="entry name" value="GNAT FAMILY, PUTATIVE (AFU_ORTHOLOGUE AFUA_3G00765)-RELATED-RELATED"/>
    <property type="match status" value="1"/>
</dbReference>
<dbReference type="SUPFAM" id="SSF55729">
    <property type="entry name" value="Acyl-CoA N-acyltransferases (Nat)"/>
    <property type="match status" value="1"/>
</dbReference>
<keyword evidence="3" id="KW-1185">Reference proteome</keyword>
<name>A0ABX0IPL4_9FLAO</name>
<dbReference type="RefSeq" id="WP_140960703.1">
    <property type="nucleotide sequence ID" value="NZ_VEVQ02000003.1"/>
</dbReference>
<organism evidence="2 3">
    <name type="scientific">Flavobacterium jejuense</name>
    <dbReference type="NCBI Taxonomy" id="1544455"/>
    <lineage>
        <taxon>Bacteria</taxon>
        <taxon>Pseudomonadati</taxon>
        <taxon>Bacteroidota</taxon>
        <taxon>Flavobacteriia</taxon>
        <taxon>Flavobacteriales</taxon>
        <taxon>Flavobacteriaceae</taxon>
        <taxon>Flavobacterium</taxon>
    </lineage>
</organism>
<sequence length="167" mass="18927">MIETERLVLKPLTYEQLIKYAKCDNSLEKELNLKETSKTMSPELKEAFEQTILPNVANKSKNYLYSTLWTAISKSENKMVGDLCIIGEPNANGEIEIGYGTYAEFQNKGFMTEAVNGIITWAKTQPEIKAIVASTEKTNKASFKVLEKNNFIKIGETDTLFNWKVEI</sequence>
<dbReference type="Pfam" id="PF13302">
    <property type="entry name" value="Acetyltransf_3"/>
    <property type="match status" value="1"/>
</dbReference>
<dbReference type="InterPro" id="IPR016181">
    <property type="entry name" value="Acyl_CoA_acyltransferase"/>
</dbReference>
<dbReference type="Proteomes" id="UP000817854">
    <property type="component" value="Unassembled WGS sequence"/>
</dbReference>
<reference evidence="2 3" key="3">
    <citation type="submission" date="2020-02" db="EMBL/GenBank/DDBJ databases">
        <title>Flavobacterium profundi sp. nov., isolated from a deep-sea seamount.</title>
        <authorList>
            <person name="Zhang D.-C."/>
        </authorList>
    </citation>
    <scope>NUCLEOTIDE SEQUENCE [LARGE SCALE GENOMIC DNA]</scope>
    <source>
        <strain evidence="2 3">EC11</strain>
    </source>
</reference>
<accession>A0ABX0IPL4</accession>
<reference evidence="2 3" key="2">
    <citation type="submission" date="2019-05" db="EMBL/GenBank/DDBJ databases">
        <authorList>
            <person name="Lianzixin W."/>
        </authorList>
    </citation>
    <scope>NUCLEOTIDE SEQUENCE [LARGE SCALE GENOMIC DNA]</scope>
    <source>
        <strain evidence="2 3">EC11</strain>
    </source>
</reference>
<evidence type="ECO:0000313" key="2">
    <source>
        <dbReference type="EMBL" id="NHN25015.1"/>
    </source>
</evidence>
<dbReference type="EMBL" id="VEVQ02000003">
    <property type="protein sequence ID" value="NHN25015.1"/>
    <property type="molecule type" value="Genomic_DNA"/>
</dbReference>
<evidence type="ECO:0000259" key="1">
    <source>
        <dbReference type="PROSITE" id="PS51186"/>
    </source>
</evidence>
<dbReference type="InterPro" id="IPR000182">
    <property type="entry name" value="GNAT_dom"/>
</dbReference>
<protein>
    <submittedName>
        <fullName evidence="2">GNAT family N-acetyltransferase</fullName>
    </submittedName>
</protein>